<gene>
    <name evidence="4" type="ORF">SAMN02745168_1037</name>
</gene>
<dbReference type="GO" id="GO:0010181">
    <property type="term" value="F:FMN binding"/>
    <property type="evidence" value="ECO:0007669"/>
    <property type="project" value="InterPro"/>
</dbReference>
<proteinExistence type="predicted"/>
<accession>A0A1W1ZGN9</accession>
<dbReference type="Proteomes" id="UP000192790">
    <property type="component" value="Unassembled WGS sequence"/>
</dbReference>
<name>A0A1W1ZGN9_9FIRM</name>
<dbReference type="CDD" id="cd02803">
    <property type="entry name" value="OYE_like_FMN_family"/>
    <property type="match status" value="1"/>
</dbReference>
<sequence length="354" mass="38814">MSKVFDPMELKNIRLKNRIVRSATVDPFGNKGGTVSDAQVELYRTLAENNVGLIIAAQSGVADAGRISDDQNLISRDSFIDSHRRLTDAVHKAGSKIILQISHCGAGAMSIDGNPPMAPSDVPYPGSKVIPRPLAVAEIEEIIGQFIAAAVRAKAAGYDGVQVHGAHGYLLSSFINPVQNKRTDEYGGGIENRFKMAEKVIRGIVNELGPDYPVLLKINSNIEENDETYYSDLVYVAKTCKSLGVSAIEYSGYNFTPLGRKGLHNYYMDRVSALRREVDLPVILVGGVRSLQDMDAVLSSGIDMVSLSRPFICEPDLVTRLRNGQEKATCISCSKCFYLYYKEGRRCVFHEAKS</sequence>
<dbReference type="InterPro" id="IPR001155">
    <property type="entry name" value="OxRdtase_FMN_N"/>
</dbReference>
<protein>
    <submittedName>
        <fullName evidence="4">2,4-dienoyl-CoA reductase</fullName>
    </submittedName>
</protein>
<dbReference type="SUPFAM" id="SSF51395">
    <property type="entry name" value="FMN-linked oxidoreductases"/>
    <property type="match status" value="1"/>
</dbReference>
<keyword evidence="2" id="KW-0560">Oxidoreductase</keyword>
<dbReference type="STRING" id="1122930.SAMN02745168_1037"/>
<dbReference type="InterPro" id="IPR051799">
    <property type="entry name" value="NADH_flavin_oxidoreductase"/>
</dbReference>
<dbReference type="PANTHER" id="PTHR43656:SF2">
    <property type="entry name" value="BINDING OXIDOREDUCTASE, PUTATIVE (AFU_ORTHOLOGUE AFUA_2G08260)-RELATED"/>
    <property type="match status" value="1"/>
</dbReference>
<keyword evidence="1" id="KW-0285">Flavoprotein</keyword>
<dbReference type="Gene3D" id="3.20.20.70">
    <property type="entry name" value="Aldolase class I"/>
    <property type="match status" value="1"/>
</dbReference>
<dbReference type="OrthoDB" id="9772736at2"/>
<dbReference type="PANTHER" id="PTHR43656">
    <property type="entry name" value="BINDING OXIDOREDUCTASE, PUTATIVE (AFU_ORTHOLOGUE AFUA_2G08260)-RELATED"/>
    <property type="match status" value="1"/>
</dbReference>
<dbReference type="AlphaFoldDB" id="A0A1W1ZGN9"/>
<evidence type="ECO:0000256" key="2">
    <source>
        <dbReference type="ARBA" id="ARBA00023002"/>
    </source>
</evidence>
<organism evidence="4 5">
    <name type="scientific">Papillibacter cinnamivorans DSM 12816</name>
    <dbReference type="NCBI Taxonomy" id="1122930"/>
    <lineage>
        <taxon>Bacteria</taxon>
        <taxon>Bacillati</taxon>
        <taxon>Bacillota</taxon>
        <taxon>Clostridia</taxon>
        <taxon>Eubacteriales</taxon>
        <taxon>Oscillospiraceae</taxon>
        <taxon>Papillibacter</taxon>
    </lineage>
</organism>
<dbReference type="RefSeq" id="WP_084233675.1">
    <property type="nucleotide sequence ID" value="NZ_FWXW01000002.1"/>
</dbReference>
<dbReference type="EMBL" id="FWXW01000002">
    <property type="protein sequence ID" value="SMC47198.1"/>
    <property type="molecule type" value="Genomic_DNA"/>
</dbReference>
<dbReference type="InterPro" id="IPR013785">
    <property type="entry name" value="Aldolase_TIM"/>
</dbReference>
<dbReference type="GO" id="GO:0016491">
    <property type="term" value="F:oxidoreductase activity"/>
    <property type="evidence" value="ECO:0007669"/>
    <property type="project" value="UniProtKB-KW"/>
</dbReference>
<keyword evidence="5" id="KW-1185">Reference proteome</keyword>
<feature type="domain" description="NADH:flavin oxidoreductase/NADH oxidase N-terminal" evidence="3">
    <location>
        <begin position="3"/>
        <end position="326"/>
    </location>
</feature>
<evidence type="ECO:0000259" key="3">
    <source>
        <dbReference type="Pfam" id="PF00724"/>
    </source>
</evidence>
<reference evidence="4 5" key="1">
    <citation type="submission" date="2017-04" db="EMBL/GenBank/DDBJ databases">
        <authorList>
            <person name="Afonso C.L."/>
            <person name="Miller P.J."/>
            <person name="Scott M.A."/>
            <person name="Spackman E."/>
            <person name="Goraichik I."/>
            <person name="Dimitrov K.M."/>
            <person name="Suarez D.L."/>
            <person name="Swayne D.E."/>
        </authorList>
    </citation>
    <scope>NUCLEOTIDE SEQUENCE [LARGE SCALE GENOMIC DNA]</scope>
    <source>
        <strain evidence="4 5">DSM 12816</strain>
    </source>
</reference>
<evidence type="ECO:0000313" key="4">
    <source>
        <dbReference type="EMBL" id="SMC47198.1"/>
    </source>
</evidence>
<evidence type="ECO:0000313" key="5">
    <source>
        <dbReference type="Proteomes" id="UP000192790"/>
    </source>
</evidence>
<dbReference type="Pfam" id="PF00724">
    <property type="entry name" value="Oxidored_FMN"/>
    <property type="match status" value="1"/>
</dbReference>
<evidence type="ECO:0000256" key="1">
    <source>
        <dbReference type="ARBA" id="ARBA00022630"/>
    </source>
</evidence>